<feature type="region of interest" description="Disordered" evidence="1">
    <location>
        <begin position="1"/>
        <end position="38"/>
    </location>
</feature>
<organism evidence="2">
    <name type="scientific">Salmonella enterica</name>
    <name type="common">Salmonella choleraesuis</name>
    <dbReference type="NCBI Taxonomy" id="28901"/>
    <lineage>
        <taxon>Bacteria</taxon>
        <taxon>Pseudomonadati</taxon>
        <taxon>Pseudomonadota</taxon>
        <taxon>Gammaproteobacteria</taxon>
        <taxon>Enterobacterales</taxon>
        <taxon>Enterobacteriaceae</taxon>
        <taxon>Salmonella</taxon>
    </lineage>
</organism>
<accession>A0A3J4ML50</accession>
<dbReference type="Proteomes" id="UP000885320">
    <property type="component" value="Unassembled WGS sequence"/>
</dbReference>
<gene>
    <name evidence="2" type="ORF">EEN95_19205</name>
</gene>
<dbReference type="AlphaFoldDB" id="A0A3J4ML50"/>
<sequence>MQLGLTNEMARKSKRIIPPAESTGKLKLGPQSGGNSDQKKPKFSFCYIQNSHCITKCQKDEKAGLADKLYRLSQLTWAEIKQQGRHKLGFEKIARGAIKAGIPSHITEDVDHFLAFRFDDLKAMVGYRLGSTFFVIWLDREFNLYKH</sequence>
<evidence type="ECO:0000256" key="1">
    <source>
        <dbReference type="SAM" id="MobiDB-lite"/>
    </source>
</evidence>
<proteinExistence type="predicted"/>
<reference evidence="2" key="1">
    <citation type="submission" date="2018-11" db="EMBL/GenBank/DDBJ databases">
        <authorList>
            <consortium name="PulseNet: The National Subtyping Network for Foodborne Disease Surveillance"/>
            <person name="Tarr C.L."/>
            <person name="Trees E."/>
            <person name="Katz L.S."/>
            <person name="Carleton-Romer H.A."/>
            <person name="Stroika S."/>
            <person name="Kucerova Z."/>
            <person name="Roache K.F."/>
            <person name="Sabol A.L."/>
            <person name="Besser J."/>
            <person name="Gerner-Smidt P."/>
        </authorList>
    </citation>
    <scope>NUCLEOTIDE SEQUENCE [LARGE SCALE GENOMIC DNA]</scope>
    <source>
        <strain evidence="2">PNUSAS057377</strain>
    </source>
</reference>
<comment type="caution">
    <text evidence="2">The sequence shown here is derived from an EMBL/GenBank/DDBJ whole genome shotgun (WGS) entry which is preliminary data.</text>
</comment>
<name>A0A3J4ML50_SALER</name>
<evidence type="ECO:0000313" key="2">
    <source>
        <dbReference type="EMBL" id="MFK71315.1"/>
    </source>
</evidence>
<protein>
    <submittedName>
        <fullName evidence="2">Uncharacterized protein</fullName>
    </submittedName>
</protein>
<dbReference type="EMBL" id="RMUA01000036">
    <property type="protein sequence ID" value="MFK71315.1"/>
    <property type="molecule type" value="Genomic_DNA"/>
</dbReference>